<dbReference type="SUPFAM" id="SSF75420">
    <property type="entry name" value="YhbC-like, N-terminal domain"/>
    <property type="match status" value="1"/>
</dbReference>
<dbReference type="Gene3D" id="2.30.30.180">
    <property type="entry name" value="Ribosome maturation factor RimP, C-terminal domain"/>
    <property type="match status" value="1"/>
</dbReference>
<dbReference type="PANTHER" id="PTHR33867:SF1">
    <property type="entry name" value="RIBOSOME MATURATION FACTOR RIMP"/>
    <property type="match status" value="1"/>
</dbReference>
<dbReference type="Gene3D" id="3.30.300.70">
    <property type="entry name" value="RimP-like superfamily, N-terminal"/>
    <property type="match status" value="1"/>
</dbReference>
<feature type="domain" description="Ribosome maturation factor RimP N-terminal" evidence="4">
    <location>
        <begin position="16"/>
        <end position="85"/>
    </location>
</feature>
<dbReference type="HAMAP" id="MF_01077">
    <property type="entry name" value="RimP"/>
    <property type="match status" value="1"/>
</dbReference>
<gene>
    <name evidence="3" type="primary">rimP</name>
    <name evidence="6" type="ORF">L9S41_08200</name>
</gene>
<dbReference type="PANTHER" id="PTHR33867">
    <property type="entry name" value="RIBOSOME MATURATION FACTOR RIMP"/>
    <property type="match status" value="1"/>
</dbReference>
<name>A0ABY5ZQJ1_9BACT</name>
<dbReference type="InterPro" id="IPR036847">
    <property type="entry name" value="RimP_C_sf"/>
</dbReference>
<evidence type="ECO:0000256" key="3">
    <source>
        <dbReference type="HAMAP-Rule" id="MF_01077"/>
    </source>
</evidence>
<feature type="domain" description="Ribosome maturation factor RimP C-terminal" evidence="5">
    <location>
        <begin position="88"/>
        <end position="162"/>
    </location>
</feature>
<dbReference type="InterPro" id="IPR003728">
    <property type="entry name" value="Ribosome_maturation_RimP"/>
</dbReference>
<dbReference type="Pfam" id="PF02576">
    <property type="entry name" value="RimP_N"/>
    <property type="match status" value="1"/>
</dbReference>
<dbReference type="SUPFAM" id="SSF74942">
    <property type="entry name" value="YhbC-like, C-terminal domain"/>
    <property type="match status" value="1"/>
</dbReference>
<reference evidence="6" key="1">
    <citation type="journal article" date="2022" name="Environ. Microbiol.">
        <title>Geoalkalibacter halelectricus SAP #1 sp. nov. possessing extracellular electron transfer and mineral#reducing capabilities from a haloalkaline environment.</title>
        <authorList>
            <person name="Yadav S."/>
            <person name="Singh R."/>
            <person name="Sundharam S.S."/>
            <person name="Chaudhary S."/>
            <person name="Krishnamurthi S."/>
            <person name="Patil S.A."/>
        </authorList>
    </citation>
    <scope>NUCLEOTIDE SEQUENCE</scope>
    <source>
        <strain evidence="6">SAP-1</strain>
    </source>
</reference>
<dbReference type="InterPro" id="IPR028998">
    <property type="entry name" value="RimP_C"/>
</dbReference>
<keyword evidence="2 3" id="KW-0690">Ribosome biogenesis</keyword>
<dbReference type="Pfam" id="PF17384">
    <property type="entry name" value="DUF150_C"/>
    <property type="match status" value="1"/>
</dbReference>
<organism evidence="6 7">
    <name type="scientific">Geoalkalibacter halelectricus</name>
    <dbReference type="NCBI Taxonomy" id="2847045"/>
    <lineage>
        <taxon>Bacteria</taxon>
        <taxon>Pseudomonadati</taxon>
        <taxon>Thermodesulfobacteriota</taxon>
        <taxon>Desulfuromonadia</taxon>
        <taxon>Desulfuromonadales</taxon>
        <taxon>Geoalkalibacteraceae</taxon>
        <taxon>Geoalkalibacter</taxon>
    </lineage>
</organism>
<protein>
    <recommendedName>
        <fullName evidence="3">Ribosome maturation factor RimP</fullName>
    </recommendedName>
</protein>
<dbReference type="RefSeq" id="WP_260749736.1">
    <property type="nucleotide sequence ID" value="NZ_CP092109.1"/>
</dbReference>
<evidence type="ECO:0000259" key="5">
    <source>
        <dbReference type="Pfam" id="PF17384"/>
    </source>
</evidence>
<evidence type="ECO:0000313" key="6">
    <source>
        <dbReference type="EMBL" id="UWZ81361.1"/>
    </source>
</evidence>
<accession>A0ABY5ZQJ1</accession>
<comment type="function">
    <text evidence="3">Required for maturation of 30S ribosomal subunits.</text>
</comment>
<sequence>MNDASVVDQVKELALPVLRDLGFELVDLEFKREGQGWVLRFFIDKPQGLTLDDCAAFSREISLVLDVEDFIHRAYHLEVSSPGLDRPLKSPEDFDRFRGERIKVKTFEKLDPDERNHPRKTFTGELLGLEEGRIRIKQLDKKGGVVAIPLEAVAKANLDPEFEF</sequence>
<dbReference type="EMBL" id="CP092109">
    <property type="protein sequence ID" value="UWZ81361.1"/>
    <property type="molecule type" value="Genomic_DNA"/>
</dbReference>
<evidence type="ECO:0000256" key="2">
    <source>
        <dbReference type="ARBA" id="ARBA00022517"/>
    </source>
</evidence>
<evidence type="ECO:0000313" key="7">
    <source>
        <dbReference type="Proteomes" id="UP001060414"/>
    </source>
</evidence>
<dbReference type="CDD" id="cd01734">
    <property type="entry name" value="YlxS_C"/>
    <property type="match status" value="1"/>
</dbReference>
<comment type="subcellular location">
    <subcellularLocation>
        <location evidence="3">Cytoplasm</location>
    </subcellularLocation>
</comment>
<proteinExistence type="inferred from homology"/>
<keyword evidence="1 3" id="KW-0963">Cytoplasm</keyword>
<dbReference type="InterPro" id="IPR028989">
    <property type="entry name" value="RimP_N"/>
</dbReference>
<evidence type="ECO:0000256" key="1">
    <source>
        <dbReference type="ARBA" id="ARBA00022490"/>
    </source>
</evidence>
<dbReference type="InterPro" id="IPR035956">
    <property type="entry name" value="RimP_N_sf"/>
</dbReference>
<evidence type="ECO:0000259" key="4">
    <source>
        <dbReference type="Pfam" id="PF02576"/>
    </source>
</evidence>
<keyword evidence="7" id="KW-1185">Reference proteome</keyword>
<dbReference type="Proteomes" id="UP001060414">
    <property type="component" value="Chromosome"/>
</dbReference>
<comment type="similarity">
    <text evidence="3">Belongs to the RimP family.</text>
</comment>